<dbReference type="InterPro" id="IPR004620">
    <property type="entry name" value="MTHF_reductase_bac"/>
</dbReference>
<comment type="pathway">
    <text evidence="10">Amino-acid biosynthesis; L-methionine biosynthesis via de novo pathway.</text>
</comment>
<dbReference type="EC" id="1.5.1.54" evidence="12"/>
<dbReference type="Gene3D" id="3.20.20.220">
    <property type="match status" value="1"/>
</dbReference>
<keyword evidence="4" id="KW-0028">Amino-acid biosynthesis</keyword>
<dbReference type="SUPFAM" id="SSF51730">
    <property type="entry name" value="FAD-linked oxidoreductase"/>
    <property type="match status" value="1"/>
</dbReference>
<sequence>MKIPEHIKNAKKPLFSFELLPPLKGQSISQIFESIDPLMEFNPPFIDVTYHREDFIYKKRHDGLLEKVSTRKRPGTVSICAAIQFKYKVDAVPHLICGGFSKEDTENALIELKFLGIDNVLVLRGDARKEDGGFIPEPNGHAYASELMGQVLEMNQGKYLHEELISADKTDFCIGVAGYPEKHFEAPNLRSDLKYLKMKVDMGAEYIVTQMFYDNKKYDEFVKACRAIGINVPIIPGLKPITTKKQLTLLPKVFHIDIPEDLADAVEACKTDKEVREIGIEWCIQQSKELIDLGAPVLHYYTMGKSDTTRRIASKVFTDTTHRIASQVF</sequence>
<keyword evidence="8" id="KW-0520">NAD</keyword>
<protein>
    <recommendedName>
        <fullName evidence="12">Methylenetetrahydrofolate reductase</fullName>
        <ecNumber evidence="12">1.5.1.54</ecNumber>
    </recommendedName>
</protein>
<proteinExistence type="inferred from homology"/>
<comment type="similarity">
    <text evidence="3 12">Belongs to the methylenetetrahydrofolate reductase family.</text>
</comment>
<dbReference type="UniPathway" id="UPA00193"/>
<evidence type="ECO:0000256" key="11">
    <source>
        <dbReference type="ARBA" id="ARBA00048628"/>
    </source>
</evidence>
<evidence type="ECO:0000256" key="7">
    <source>
        <dbReference type="ARBA" id="ARBA00023002"/>
    </source>
</evidence>
<dbReference type="AlphaFoldDB" id="A0A521API1"/>
<dbReference type="OrthoDB" id="9812555at2"/>
<evidence type="ECO:0000256" key="4">
    <source>
        <dbReference type="ARBA" id="ARBA00022605"/>
    </source>
</evidence>
<keyword evidence="6 12" id="KW-0274">FAD</keyword>
<dbReference type="InterPro" id="IPR029041">
    <property type="entry name" value="FAD-linked_oxidoreductase-like"/>
</dbReference>
<evidence type="ECO:0000256" key="9">
    <source>
        <dbReference type="ARBA" id="ARBA00023167"/>
    </source>
</evidence>
<reference evidence="13 14" key="1">
    <citation type="submission" date="2017-05" db="EMBL/GenBank/DDBJ databases">
        <authorList>
            <person name="Varghese N."/>
            <person name="Submissions S."/>
        </authorList>
    </citation>
    <scope>NUCLEOTIDE SEQUENCE [LARGE SCALE GENOMIC DNA]</scope>
    <source>
        <strain evidence="13 14">DSM 21342</strain>
    </source>
</reference>
<dbReference type="EMBL" id="FXSZ01000001">
    <property type="protein sequence ID" value="SMO36705.1"/>
    <property type="molecule type" value="Genomic_DNA"/>
</dbReference>
<dbReference type="PANTHER" id="PTHR45754">
    <property type="entry name" value="METHYLENETETRAHYDROFOLATE REDUCTASE"/>
    <property type="match status" value="1"/>
</dbReference>
<dbReference type="Proteomes" id="UP000315971">
    <property type="component" value="Unassembled WGS sequence"/>
</dbReference>
<comment type="pathway">
    <text evidence="2 12">One-carbon metabolism; tetrahydrofolate interconversion.</text>
</comment>
<dbReference type="PANTHER" id="PTHR45754:SF3">
    <property type="entry name" value="METHYLENETETRAHYDROFOLATE REDUCTASE (NADPH)"/>
    <property type="match status" value="1"/>
</dbReference>
<dbReference type="GO" id="GO:0005829">
    <property type="term" value="C:cytosol"/>
    <property type="evidence" value="ECO:0007669"/>
    <property type="project" value="InterPro"/>
</dbReference>
<dbReference type="InterPro" id="IPR003171">
    <property type="entry name" value="Mehydrof_redctse-like"/>
</dbReference>
<dbReference type="Pfam" id="PF02219">
    <property type="entry name" value="MTHFR"/>
    <property type="match status" value="1"/>
</dbReference>
<dbReference type="NCBIfam" id="TIGR00676">
    <property type="entry name" value="fadh2"/>
    <property type="match status" value="1"/>
</dbReference>
<evidence type="ECO:0000256" key="10">
    <source>
        <dbReference type="ARBA" id="ARBA00034478"/>
    </source>
</evidence>
<dbReference type="GO" id="GO:0106312">
    <property type="term" value="F:methylenetetrahydrofolate reductase (NADH) activity"/>
    <property type="evidence" value="ECO:0007669"/>
    <property type="project" value="UniProtKB-EC"/>
</dbReference>
<dbReference type="GO" id="GO:0009086">
    <property type="term" value="P:methionine biosynthetic process"/>
    <property type="evidence" value="ECO:0007669"/>
    <property type="project" value="UniProtKB-KW"/>
</dbReference>
<evidence type="ECO:0000256" key="8">
    <source>
        <dbReference type="ARBA" id="ARBA00023027"/>
    </source>
</evidence>
<evidence type="ECO:0000256" key="5">
    <source>
        <dbReference type="ARBA" id="ARBA00022630"/>
    </source>
</evidence>
<dbReference type="GO" id="GO:0035999">
    <property type="term" value="P:tetrahydrofolate interconversion"/>
    <property type="evidence" value="ECO:0007669"/>
    <property type="project" value="UniProtKB-UniPathway"/>
</dbReference>
<keyword evidence="7 12" id="KW-0560">Oxidoreductase</keyword>
<dbReference type="FunFam" id="3.20.20.220:FF:000015">
    <property type="entry name" value="Methylenetetrahydrofolate reductase"/>
    <property type="match status" value="1"/>
</dbReference>
<name>A0A521API1_9SPHI</name>
<evidence type="ECO:0000256" key="6">
    <source>
        <dbReference type="ARBA" id="ARBA00022827"/>
    </source>
</evidence>
<evidence type="ECO:0000256" key="2">
    <source>
        <dbReference type="ARBA" id="ARBA00004777"/>
    </source>
</evidence>
<comment type="catalytic activity">
    <reaction evidence="11">
        <text>(6S)-5-methyl-5,6,7,8-tetrahydrofolate + NAD(+) = (6R)-5,10-methylene-5,6,7,8-tetrahydrofolate + NADH + H(+)</text>
        <dbReference type="Rhea" id="RHEA:19821"/>
        <dbReference type="ChEBI" id="CHEBI:15378"/>
        <dbReference type="ChEBI" id="CHEBI:15636"/>
        <dbReference type="ChEBI" id="CHEBI:18608"/>
        <dbReference type="ChEBI" id="CHEBI:57540"/>
        <dbReference type="ChEBI" id="CHEBI:57945"/>
        <dbReference type="EC" id="1.5.1.54"/>
    </reaction>
    <physiologicalReaction direction="right-to-left" evidence="11">
        <dbReference type="Rhea" id="RHEA:19823"/>
    </physiologicalReaction>
</comment>
<evidence type="ECO:0000256" key="12">
    <source>
        <dbReference type="RuleBase" id="RU003862"/>
    </source>
</evidence>
<accession>A0A521API1</accession>
<evidence type="ECO:0000256" key="1">
    <source>
        <dbReference type="ARBA" id="ARBA00001974"/>
    </source>
</evidence>
<evidence type="ECO:0000256" key="3">
    <source>
        <dbReference type="ARBA" id="ARBA00006743"/>
    </source>
</evidence>
<keyword evidence="9" id="KW-0486">Methionine biosynthesis</keyword>
<dbReference type="CDD" id="cd00537">
    <property type="entry name" value="MTHFR"/>
    <property type="match status" value="1"/>
</dbReference>
<keyword evidence="14" id="KW-1185">Reference proteome</keyword>
<comment type="cofactor">
    <cofactor evidence="1 12">
        <name>FAD</name>
        <dbReference type="ChEBI" id="CHEBI:57692"/>
    </cofactor>
</comment>
<gene>
    <name evidence="13" type="ORF">SAMN06265350_101303</name>
</gene>
<evidence type="ECO:0000313" key="14">
    <source>
        <dbReference type="Proteomes" id="UP000315971"/>
    </source>
</evidence>
<keyword evidence="5 12" id="KW-0285">Flavoprotein</keyword>
<organism evidence="13 14">
    <name type="scientific">Solitalea koreensis</name>
    <dbReference type="NCBI Taxonomy" id="543615"/>
    <lineage>
        <taxon>Bacteria</taxon>
        <taxon>Pseudomonadati</taxon>
        <taxon>Bacteroidota</taxon>
        <taxon>Sphingobacteriia</taxon>
        <taxon>Sphingobacteriales</taxon>
        <taxon>Sphingobacteriaceae</taxon>
        <taxon>Solitalea</taxon>
    </lineage>
</organism>
<dbReference type="RefSeq" id="WP_142600854.1">
    <property type="nucleotide sequence ID" value="NZ_FXSZ01000001.1"/>
</dbReference>
<evidence type="ECO:0000313" key="13">
    <source>
        <dbReference type="EMBL" id="SMO36705.1"/>
    </source>
</evidence>
<dbReference type="GO" id="GO:0071949">
    <property type="term" value="F:FAD binding"/>
    <property type="evidence" value="ECO:0007669"/>
    <property type="project" value="TreeGrafter"/>
</dbReference>